<sequence length="450" mass="51386">MRKIIHFFAFLSVAITLIFVCSNSAEAQESPVDIKTNEKTVSLNIKENGDYYKVYKNDQLLYKGSSKEFKDELTEDIQKYKIGVFQEDKLKNILKVNVANPQQEQTQTTKASLKSTKNLEAAKMEQKVNSSIIESITNDKSVTLSWGELPDKDGIYEIYKNNEKIGETKSLTFTDNEVKPGEEYTYTIKVQTALPQIEQQKIQKKLNDNNIKLNTEEQNEVFNINGSSSTIVKIPNNTETELNKSEELITTEDQTGKFSTKGIPKDNAYSFVYRTFIPYVSVKDPHPRGKGYLKGDNRSFATISNKYRTESDMNVQFANPTSITHYKHIGMSHRCKDSACKNIMESKRASSSGLKHSVYKKSTSALSWIVDHQIAFPFDWSYPDIDYSYNAQLTKYKLKINGNHDGAPNHEFYLISPSGTRFIHSHSVKSKTDFWKLLDRGLLNPWSLTI</sequence>
<evidence type="ECO:0000313" key="2">
    <source>
        <dbReference type="EMBL" id="QWA16617.1"/>
    </source>
</evidence>
<keyword evidence="1" id="KW-0732">Signal</keyword>
<geneLocation type="plasmid" evidence="2">
    <name>pBV01</name>
</geneLocation>
<accession>A0A8H2S6Q2</accession>
<proteinExistence type="predicted"/>
<dbReference type="AlphaFoldDB" id="A0A8H2S6Q2"/>
<protein>
    <recommendedName>
        <fullName evidence="3">Fibronectin type-III domain-containing protein</fullName>
    </recommendedName>
</protein>
<dbReference type="EMBL" id="MW691113">
    <property type="protein sequence ID" value="QWA16617.1"/>
    <property type="molecule type" value="Genomic_DNA"/>
</dbReference>
<feature type="chain" id="PRO_5034091798" description="Fibronectin type-III domain-containing protein" evidence="1">
    <location>
        <begin position="28"/>
        <end position="450"/>
    </location>
</feature>
<name>A0A8H2S6Q2_BACVE</name>
<evidence type="ECO:0000256" key="1">
    <source>
        <dbReference type="SAM" id="SignalP"/>
    </source>
</evidence>
<evidence type="ECO:0008006" key="3">
    <source>
        <dbReference type="Google" id="ProtNLM"/>
    </source>
</evidence>
<dbReference type="InterPro" id="IPR013783">
    <property type="entry name" value="Ig-like_fold"/>
</dbReference>
<feature type="signal peptide" evidence="1">
    <location>
        <begin position="1"/>
        <end position="27"/>
    </location>
</feature>
<organism evidence="2">
    <name type="scientific">Bacillus velezensis</name>
    <dbReference type="NCBI Taxonomy" id="492670"/>
    <lineage>
        <taxon>Bacteria</taxon>
        <taxon>Bacillati</taxon>
        <taxon>Bacillota</taxon>
        <taxon>Bacilli</taxon>
        <taxon>Bacillales</taxon>
        <taxon>Bacillaceae</taxon>
        <taxon>Bacillus</taxon>
        <taxon>Bacillus amyloliquefaciens group</taxon>
    </lineage>
</organism>
<dbReference type="Gene3D" id="2.60.40.10">
    <property type="entry name" value="Immunoglobulins"/>
    <property type="match status" value="1"/>
</dbReference>
<dbReference type="RefSeq" id="WP_161503489.1">
    <property type="nucleotide sequence ID" value="NZ_CP051012.1"/>
</dbReference>
<reference evidence="2" key="1">
    <citation type="journal article" date="2021" name="Biotechnol. Lett.">
        <title>Genetic transformation system for Bacillus velezensis NSZ-YBGJ001 and curing of the endogenous plasmid pBV01.</title>
        <authorList>
            <person name="Tian H."/>
            <person name="Liu B."/>
            <person name="Yang J."/>
            <person name="Zhou C."/>
            <person name="Xu X."/>
            <person name="Zhang Y."/>
            <person name="Lu Z."/>
            <person name="Zhang W."/>
        </authorList>
    </citation>
    <scope>NUCLEOTIDE SEQUENCE</scope>
    <source>
        <plasmid evidence="2">pBV01</plasmid>
    </source>
</reference>
<keyword evidence="2" id="KW-0614">Plasmid</keyword>